<keyword evidence="4" id="KW-1185">Reference proteome</keyword>
<reference evidence="4" key="1">
    <citation type="submission" date="2018-02" db="EMBL/GenBank/DDBJ databases">
        <authorList>
            <person name="Clavel T."/>
            <person name="Strowig T."/>
        </authorList>
    </citation>
    <scope>NUCLEOTIDE SEQUENCE [LARGE SCALE GENOMIC DNA]</scope>
    <source>
        <strain evidence="4">DSM 103720</strain>
    </source>
</reference>
<keyword evidence="1" id="KW-0732">Signal</keyword>
<comment type="caution">
    <text evidence="3">The sequence shown here is derived from an EMBL/GenBank/DDBJ whole genome shotgun (WGS) entry which is preliminary data.</text>
</comment>
<dbReference type="AlphaFoldDB" id="A0A2V1IL31"/>
<dbReference type="InterPro" id="IPR038653">
    <property type="entry name" value="Put_CMD_sf"/>
</dbReference>
<evidence type="ECO:0000256" key="1">
    <source>
        <dbReference type="SAM" id="SignalP"/>
    </source>
</evidence>
<evidence type="ECO:0000259" key="2">
    <source>
        <dbReference type="Pfam" id="PF13944"/>
    </source>
</evidence>
<dbReference type="Proteomes" id="UP000244905">
    <property type="component" value="Unassembled WGS sequence"/>
</dbReference>
<gene>
    <name evidence="3" type="ORF">C5O23_03250</name>
</gene>
<name>A0A2V1IL31_9BACT</name>
<proteinExistence type="predicted"/>
<feature type="signal peptide" evidence="1">
    <location>
        <begin position="1"/>
        <end position="21"/>
    </location>
</feature>
<sequence length="477" mass="51650">MKFLYKSMYSALLMGAMGLNATAQQQLPSVGFEGEWVNCVPWTSLDNTTVQGTEPEGWCVSNVIGMGGLGATTVGSKVEGYNSETAVKLTNTANQYMKSQIIPAYLNLGTSWSTAVPKFGWTGITVTNSDGGSFKGLEFTDRPKSLEFMYQRSRGTAKPNEKTTIVAYLWKGHWTQADVPGNIIMGTPTTVTMTDRDRCVLGMSMDGCQGGNVTSEDGLLIGKIEAYITENTDEWTKFSADFEYFSEETPEYINVIISAGDYFGGADAVGEGNSLVVDDVRLVYDNEEVKSETYAGYLNIYCKDLNPDDPEGTLAKNSAATIEIIPTGENTCTFKLPNFALGDGDGAMQLGDIVVENVTVTEKDGVKTFSGVTKDLKLMSDMIFADVTIKGTITGDVADMTIDVIWTNSPLNEEGTPIYVTFTTNPVTSGITDITVDNSNAPVEFYNLQGVRVNADNLTPGIYVRRQGSQVSKVLVK</sequence>
<dbReference type="EMBL" id="PUEC01000005">
    <property type="protein sequence ID" value="PWB03418.1"/>
    <property type="molecule type" value="Genomic_DNA"/>
</dbReference>
<dbReference type="InterPro" id="IPR024311">
    <property type="entry name" value="Lipocalin-like"/>
</dbReference>
<evidence type="ECO:0000313" key="4">
    <source>
        <dbReference type="Proteomes" id="UP000244905"/>
    </source>
</evidence>
<dbReference type="GeneID" id="82525367"/>
<feature type="chain" id="PRO_5015934468" description="Lipocalin-like domain-containing protein" evidence="1">
    <location>
        <begin position="22"/>
        <end position="477"/>
    </location>
</feature>
<accession>A0A2V1IL31</accession>
<protein>
    <recommendedName>
        <fullName evidence="2">Lipocalin-like domain-containing protein</fullName>
    </recommendedName>
</protein>
<dbReference type="Pfam" id="PF13944">
    <property type="entry name" value="Calycin_like"/>
    <property type="match status" value="1"/>
</dbReference>
<organism evidence="3 4">
    <name type="scientific">Duncaniella muris</name>
    <dbReference type="NCBI Taxonomy" id="2094150"/>
    <lineage>
        <taxon>Bacteria</taxon>
        <taxon>Pseudomonadati</taxon>
        <taxon>Bacteroidota</taxon>
        <taxon>Bacteroidia</taxon>
        <taxon>Bacteroidales</taxon>
        <taxon>Muribaculaceae</taxon>
        <taxon>Duncaniella</taxon>
    </lineage>
</organism>
<dbReference type="Gene3D" id="2.40.128.350">
    <property type="match status" value="1"/>
</dbReference>
<feature type="domain" description="Lipocalin-like" evidence="2">
    <location>
        <begin position="294"/>
        <end position="423"/>
    </location>
</feature>
<evidence type="ECO:0000313" key="3">
    <source>
        <dbReference type="EMBL" id="PWB03418.1"/>
    </source>
</evidence>
<dbReference type="RefSeq" id="WP_107031528.1">
    <property type="nucleotide sequence ID" value="NZ_PUEC01000005.1"/>
</dbReference>
<dbReference type="Gene3D" id="2.60.120.890">
    <property type="entry name" value="BT2081, beta-jelly-roll domain"/>
    <property type="match status" value="1"/>
</dbReference>